<dbReference type="InterPro" id="IPR032801">
    <property type="entry name" value="PXL2A/B/C"/>
</dbReference>
<evidence type="ECO:0000313" key="1">
    <source>
        <dbReference type="EMBL" id="CAE2249991.1"/>
    </source>
</evidence>
<organism evidence="1">
    <name type="scientific">Odontella aurita</name>
    <dbReference type="NCBI Taxonomy" id="265563"/>
    <lineage>
        <taxon>Eukaryota</taxon>
        <taxon>Sar</taxon>
        <taxon>Stramenopiles</taxon>
        <taxon>Ochrophyta</taxon>
        <taxon>Bacillariophyta</taxon>
        <taxon>Mediophyceae</taxon>
        <taxon>Biddulphiophycidae</taxon>
        <taxon>Eupodiscales</taxon>
        <taxon>Odontellaceae</taxon>
        <taxon>Odontella</taxon>
    </lineage>
</organism>
<reference evidence="1" key="1">
    <citation type="submission" date="2021-01" db="EMBL/GenBank/DDBJ databases">
        <authorList>
            <person name="Corre E."/>
            <person name="Pelletier E."/>
            <person name="Niang G."/>
            <person name="Scheremetjew M."/>
            <person name="Finn R."/>
            <person name="Kale V."/>
            <person name="Holt S."/>
            <person name="Cochrane G."/>
            <person name="Meng A."/>
            <person name="Brown T."/>
            <person name="Cohen L."/>
        </authorList>
    </citation>
    <scope>NUCLEOTIDE SEQUENCE</scope>
    <source>
        <strain evidence="1">Isolate 1302-5</strain>
    </source>
</reference>
<gene>
    <name evidence="1" type="ORF">OAUR00152_LOCUS20818</name>
</gene>
<dbReference type="Pfam" id="PF13911">
    <property type="entry name" value="AhpC-TSA_2"/>
    <property type="match status" value="1"/>
</dbReference>
<accession>A0A7S4J3I8</accession>
<protein>
    <submittedName>
        <fullName evidence="1">Uncharacterized protein</fullName>
    </submittedName>
</protein>
<sequence>MVSIGKAEVGKDLCKHLGIENGKEFIFADPDNILYDDLELNKGIKTTFFSPATPFAFKDRIFREGSLFSEELSEVLGKWKDAVYIPPKTEQAFNQGASFIFDGETTLYAHYDEATAAHAMPDEMVSLAIAAAKNS</sequence>
<dbReference type="EMBL" id="HBKQ01030593">
    <property type="protein sequence ID" value="CAE2249991.1"/>
    <property type="molecule type" value="Transcribed_RNA"/>
</dbReference>
<dbReference type="AlphaFoldDB" id="A0A7S4J3I8"/>
<proteinExistence type="predicted"/>
<name>A0A7S4J3I8_9STRA</name>